<dbReference type="SUPFAM" id="SSF52833">
    <property type="entry name" value="Thioredoxin-like"/>
    <property type="match status" value="1"/>
</dbReference>
<dbReference type="Pfam" id="PF00578">
    <property type="entry name" value="AhpC-TSA"/>
    <property type="match status" value="1"/>
</dbReference>
<gene>
    <name evidence="7" type="ordered locus">Deima_1148</name>
</gene>
<dbReference type="CDD" id="cd02966">
    <property type="entry name" value="TlpA_like_family"/>
    <property type="match status" value="1"/>
</dbReference>
<reference evidence="7 8" key="1">
    <citation type="journal article" date="2011" name="Stand. Genomic Sci.">
        <title>Complete genome sequence of Deinococcus maricopensis type strain (LB-34).</title>
        <authorList>
            <person name="Pukall R."/>
            <person name="Zeytun A."/>
            <person name="Lucas S."/>
            <person name="Lapidus A."/>
            <person name="Hammon N."/>
            <person name="Deshpande S."/>
            <person name="Nolan M."/>
            <person name="Cheng J.F."/>
            <person name="Pitluck S."/>
            <person name="Liolios K."/>
            <person name="Pagani I."/>
            <person name="Mikhailova N."/>
            <person name="Ivanova N."/>
            <person name="Mavromatis K."/>
            <person name="Pati A."/>
            <person name="Tapia R."/>
            <person name="Han C."/>
            <person name="Goodwin L."/>
            <person name="Chen A."/>
            <person name="Palaniappan K."/>
            <person name="Land M."/>
            <person name="Hauser L."/>
            <person name="Chang Y.J."/>
            <person name="Jeffries C.D."/>
            <person name="Brambilla E.M."/>
            <person name="Rohde M."/>
            <person name="Goker M."/>
            <person name="Detter J.C."/>
            <person name="Woyke T."/>
            <person name="Bristow J."/>
            <person name="Eisen J.A."/>
            <person name="Markowitz V."/>
            <person name="Hugenholtz P."/>
            <person name="Kyrpides N.C."/>
            <person name="Klenk H.P."/>
        </authorList>
    </citation>
    <scope>NUCLEOTIDE SEQUENCE [LARGE SCALE GENOMIC DNA]</scope>
    <source>
        <strain evidence="8">DSM 21211 / LMG 22137 / NRRL B-23946 / LB-34</strain>
    </source>
</reference>
<dbReference type="Proteomes" id="UP000008635">
    <property type="component" value="Chromosome"/>
</dbReference>
<evidence type="ECO:0000256" key="5">
    <source>
        <dbReference type="SAM" id="Phobius"/>
    </source>
</evidence>
<dbReference type="EMBL" id="CP002454">
    <property type="protein sequence ID" value="ADV66800.1"/>
    <property type="molecule type" value="Genomic_DNA"/>
</dbReference>
<dbReference type="PROSITE" id="PS51352">
    <property type="entry name" value="THIOREDOXIN_2"/>
    <property type="match status" value="1"/>
</dbReference>
<protein>
    <submittedName>
        <fullName evidence="7">Alkyl hydroperoxide reductase/ Thiol specific antioxidant/ Mal allergen</fullName>
    </submittedName>
</protein>
<dbReference type="PROSITE" id="PS00194">
    <property type="entry name" value="THIOREDOXIN_1"/>
    <property type="match status" value="1"/>
</dbReference>
<sequence length="189" mass="20453" precursor="true">MTTSPSSPPAVPTWRRLLPPALAFLLVVVFAVALTRQSDSARTGATGPLVGKAAPNFTLKDLNGNTVTLASLRGRPVLLNFWASWCPPCRNEAPLLSDVARQQRAQGLAIVGVIYADDNVSALRDFIGEYNLAYPNVRDPGSRIAIDYGVAAVPETFFIDKTGVIRAHVRQEVTRDVLTRQLKTIGVSQ</sequence>
<dbReference type="GO" id="GO:0016491">
    <property type="term" value="F:oxidoreductase activity"/>
    <property type="evidence" value="ECO:0007669"/>
    <property type="project" value="InterPro"/>
</dbReference>
<keyword evidence="4" id="KW-0676">Redox-active center</keyword>
<dbReference type="OrthoDB" id="25753at2"/>
<evidence type="ECO:0000313" key="7">
    <source>
        <dbReference type="EMBL" id="ADV66800.1"/>
    </source>
</evidence>
<dbReference type="STRING" id="709986.Deima_1148"/>
<evidence type="ECO:0000256" key="1">
    <source>
        <dbReference type="ARBA" id="ARBA00004196"/>
    </source>
</evidence>
<feature type="transmembrane region" description="Helical" evidence="5">
    <location>
        <begin position="17"/>
        <end position="34"/>
    </location>
</feature>
<dbReference type="HOGENOM" id="CLU_042529_11_2_0"/>
<dbReference type="PANTHER" id="PTHR42852">
    <property type="entry name" value="THIOL:DISULFIDE INTERCHANGE PROTEIN DSBE"/>
    <property type="match status" value="1"/>
</dbReference>
<keyword evidence="5" id="KW-0472">Membrane</keyword>
<feature type="domain" description="Thioredoxin" evidence="6">
    <location>
        <begin position="48"/>
        <end position="187"/>
    </location>
</feature>
<evidence type="ECO:0000313" key="8">
    <source>
        <dbReference type="Proteomes" id="UP000008635"/>
    </source>
</evidence>
<keyword evidence="5" id="KW-1133">Transmembrane helix</keyword>
<dbReference type="InterPro" id="IPR017937">
    <property type="entry name" value="Thioredoxin_CS"/>
</dbReference>
<name>E8U6W1_DEIML</name>
<evidence type="ECO:0000256" key="2">
    <source>
        <dbReference type="ARBA" id="ARBA00022748"/>
    </source>
</evidence>
<dbReference type="InterPro" id="IPR013766">
    <property type="entry name" value="Thioredoxin_domain"/>
</dbReference>
<evidence type="ECO:0000259" key="6">
    <source>
        <dbReference type="PROSITE" id="PS51352"/>
    </source>
</evidence>
<dbReference type="InterPro" id="IPR036249">
    <property type="entry name" value="Thioredoxin-like_sf"/>
</dbReference>
<dbReference type="PANTHER" id="PTHR42852:SF6">
    <property type="entry name" value="THIOL:DISULFIDE INTERCHANGE PROTEIN DSBE"/>
    <property type="match status" value="1"/>
</dbReference>
<dbReference type="eggNOG" id="COG0526">
    <property type="taxonomic scope" value="Bacteria"/>
</dbReference>
<keyword evidence="3" id="KW-1015">Disulfide bond</keyword>
<dbReference type="GO" id="GO:0017004">
    <property type="term" value="P:cytochrome complex assembly"/>
    <property type="evidence" value="ECO:0007669"/>
    <property type="project" value="UniProtKB-KW"/>
</dbReference>
<keyword evidence="2" id="KW-0201">Cytochrome c-type biogenesis</keyword>
<keyword evidence="5" id="KW-0812">Transmembrane</keyword>
<dbReference type="InterPro" id="IPR050553">
    <property type="entry name" value="Thioredoxin_ResA/DsbE_sf"/>
</dbReference>
<keyword evidence="8" id="KW-1185">Reference proteome</keyword>
<dbReference type="Gene3D" id="3.40.30.10">
    <property type="entry name" value="Glutaredoxin"/>
    <property type="match status" value="1"/>
</dbReference>
<organism evidence="7 8">
    <name type="scientific">Deinococcus maricopensis (strain DSM 21211 / LMG 22137 / NRRL B-23946 / LB-34)</name>
    <dbReference type="NCBI Taxonomy" id="709986"/>
    <lineage>
        <taxon>Bacteria</taxon>
        <taxon>Thermotogati</taxon>
        <taxon>Deinococcota</taxon>
        <taxon>Deinococci</taxon>
        <taxon>Deinococcales</taxon>
        <taxon>Deinococcaceae</taxon>
        <taxon>Deinococcus</taxon>
    </lineage>
</organism>
<dbReference type="RefSeq" id="WP_013556305.1">
    <property type="nucleotide sequence ID" value="NC_014958.1"/>
</dbReference>
<dbReference type="InterPro" id="IPR000866">
    <property type="entry name" value="AhpC/TSA"/>
</dbReference>
<accession>E8U6W1</accession>
<reference evidence="8" key="2">
    <citation type="submission" date="2011-01" db="EMBL/GenBank/DDBJ databases">
        <title>The complete genome of Deinococcus maricopensis DSM 21211.</title>
        <authorList>
            <consortium name="US DOE Joint Genome Institute (JGI-PGF)"/>
            <person name="Lucas S."/>
            <person name="Copeland A."/>
            <person name="Lapidus A."/>
            <person name="Goodwin L."/>
            <person name="Pitluck S."/>
            <person name="Kyrpides N."/>
            <person name="Mavromatis K."/>
            <person name="Pagani I."/>
            <person name="Ivanova N."/>
            <person name="Ovchinnikova G."/>
            <person name="Zeytun A."/>
            <person name="Detter J.C."/>
            <person name="Han C."/>
            <person name="Land M."/>
            <person name="Hauser L."/>
            <person name="Markowitz V."/>
            <person name="Cheng J.-F."/>
            <person name="Hugenholtz P."/>
            <person name="Woyke T."/>
            <person name="Wu D."/>
            <person name="Pukall R."/>
            <person name="Gehrich-Schroeter G."/>
            <person name="Brambilla E."/>
            <person name="Klenk H.-P."/>
            <person name="Eisen J.A."/>
        </authorList>
    </citation>
    <scope>NUCLEOTIDE SEQUENCE [LARGE SCALE GENOMIC DNA]</scope>
    <source>
        <strain evidence="8">DSM 21211 / LMG 22137 / NRRL B-23946 / LB-34</strain>
    </source>
</reference>
<comment type="subcellular location">
    <subcellularLocation>
        <location evidence="1">Cell envelope</location>
    </subcellularLocation>
</comment>
<dbReference type="KEGG" id="dmr:Deima_1148"/>
<evidence type="ECO:0000256" key="3">
    <source>
        <dbReference type="ARBA" id="ARBA00023157"/>
    </source>
</evidence>
<dbReference type="GO" id="GO:0016209">
    <property type="term" value="F:antioxidant activity"/>
    <property type="evidence" value="ECO:0007669"/>
    <property type="project" value="InterPro"/>
</dbReference>
<dbReference type="GO" id="GO:0030313">
    <property type="term" value="C:cell envelope"/>
    <property type="evidence" value="ECO:0007669"/>
    <property type="project" value="UniProtKB-SubCell"/>
</dbReference>
<evidence type="ECO:0000256" key="4">
    <source>
        <dbReference type="ARBA" id="ARBA00023284"/>
    </source>
</evidence>
<proteinExistence type="predicted"/>
<dbReference type="AlphaFoldDB" id="E8U6W1"/>